<sequence>MERSLASARLAVLESVGFGLGLMTGTRTPGRRPDRIAEAYPELQALFQKQVIKRAKHGSP</sequence>
<dbReference type="RefSeq" id="WP_313875517.1">
    <property type="nucleotide sequence ID" value="NZ_JAVBIK010000001.1"/>
</dbReference>
<evidence type="ECO:0000313" key="1">
    <source>
        <dbReference type="EMBL" id="MDT7519863.1"/>
    </source>
</evidence>
<protein>
    <submittedName>
        <fullName evidence="1">Uncharacterized protein</fullName>
    </submittedName>
</protein>
<keyword evidence="2" id="KW-1185">Reference proteome</keyword>
<proteinExistence type="predicted"/>
<dbReference type="Proteomes" id="UP001321700">
    <property type="component" value="Unassembled WGS sequence"/>
</dbReference>
<reference evidence="1 2" key="1">
    <citation type="submission" date="2023-08" db="EMBL/GenBank/DDBJ databases">
        <title>Rhodoferax potami sp. nov. and Rhodoferax mekongensis sp. nov., isolated from the Mekong River in Thailand.</title>
        <authorList>
            <person name="Kitikhun S."/>
            <person name="Charoenyingcharoen P."/>
            <person name="Siriarchawattana P."/>
            <person name="Likhitrattanapisal S."/>
            <person name="Nilsakha T."/>
            <person name="Chanpet A."/>
            <person name="Rattanawaree P."/>
            <person name="Ingsriswang S."/>
        </authorList>
    </citation>
    <scope>NUCLEOTIDE SEQUENCE [LARGE SCALE GENOMIC DNA]</scope>
    <source>
        <strain evidence="1 2">TBRC 17660</strain>
    </source>
</reference>
<comment type="caution">
    <text evidence="1">The sequence shown here is derived from an EMBL/GenBank/DDBJ whole genome shotgun (WGS) entry which is preliminary data.</text>
</comment>
<evidence type="ECO:0000313" key="2">
    <source>
        <dbReference type="Proteomes" id="UP001321700"/>
    </source>
</evidence>
<name>A0ABU3KQI7_9BURK</name>
<organism evidence="1 2">
    <name type="scientific">Rhodoferax potami</name>
    <dbReference type="NCBI Taxonomy" id="3068338"/>
    <lineage>
        <taxon>Bacteria</taxon>
        <taxon>Pseudomonadati</taxon>
        <taxon>Pseudomonadota</taxon>
        <taxon>Betaproteobacteria</taxon>
        <taxon>Burkholderiales</taxon>
        <taxon>Comamonadaceae</taxon>
        <taxon>Rhodoferax</taxon>
    </lineage>
</organism>
<gene>
    <name evidence="1" type="ORF">RAE19_14290</name>
</gene>
<accession>A0ABU3KQI7</accession>
<dbReference type="EMBL" id="JAVBIK010000001">
    <property type="protein sequence ID" value="MDT7519863.1"/>
    <property type="molecule type" value="Genomic_DNA"/>
</dbReference>